<protein>
    <recommendedName>
        <fullName evidence="1">ATP-dependent DNA helicase</fullName>
        <ecNumber evidence="1">5.6.2.3</ecNumber>
    </recommendedName>
</protein>
<dbReference type="InterPro" id="IPR010285">
    <property type="entry name" value="DNA_helicase_pif1-like_DEAD"/>
</dbReference>
<keyword evidence="1" id="KW-0234">DNA repair</keyword>
<keyword evidence="1" id="KW-0233">DNA recombination</keyword>
<accession>A0A6D2HJJ9</accession>
<keyword evidence="1" id="KW-0347">Helicase</keyword>
<gene>
    <name evidence="3" type="ORF">MERR_LOCUS1647</name>
</gene>
<name>A0A6D2HJJ9_9BRAS</name>
<keyword evidence="4" id="KW-1185">Reference proteome</keyword>
<sequence length="502" mass="57661">MMLAWFELCKVNALAKTLTYVQIPNFFTYDSSKKHFKERKQRFCIGRINYGPRKVEDAYYLRVLLGVVQGPESFNDIKTYNGVLYPSYKDACYARGLLENDQEYVDDIVRRSFTCTPADLRQLFVIMLSSDSLTSPEVVWNSTWEMLSADIEFNRRRHLNRPALILSDEDKRELALQEIVKIIKRNGGDFKRFTTMPKPKGMNQDTDNVLVVDETSYNREQLKADHDRDLPKLTTAHSRFGIPINPYEFTTCTMKKGCDLENLVKEAELIIWDEAPMMSRHCFESLDRSLADIMRNTNGKPFGGKFIVFGADFRQVLHVIPGAGRAEIVLSSLNSSYLWKHCKVLKLTKNMRLLSGLLSEEEASDIKDMYYEERHCFESLDRSLADIMRNTNGKPFGGKVIVFGGDFRQNMRLLSGLLSEEEATDIKEFSEWILDVGDGKINEPNDGEAEIDIPDEFLITDQEEPIESISRKIYGDASSLQQIKDQNILSRKSSFVSHKRGC</sequence>
<feature type="domain" description="DNA helicase Pif1-like DEAD-box helicase" evidence="2">
    <location>
        <begin position="373"/>
        <end position="409"/>
    </location>
</feature>
<evidence type="ECO:0000256" key="1">
    <source>
        <dbReference type="RuleBase" id="RU363044"/>
    </source>
</evidence>
<dbReference type="PANTHER" id="PTHR10492">
    <property type="match status" value="1"/>
</dbReference>
<keyword evidence="1" id="KW-0067">ATP-binding</keyword>
<dbReference type="EMBL" id="CACVBM020000111">
    <property type="protein sequence ID" value="CAA7014413.1"/>
    <property type="molecule type" value="Genomic_DNA"/>
</dbReference>
<dbReference type="GO" id="GO:0006281">
    <property type="term" value="P:DNA repair"/>
    <property type="evidence" value="ECO:0007669"/>
    <property type="project" value="UniProtKB-KW"/>
</dbReference>
<comment type="caution">
    <text evidence="3">The sequence shown here is derived from an EMBL/GenBank/DDBJ whole genome shotgun (WGS) entry which is preliminary data.</text>
</comment>
<proteinExistence type="inferred from homology"/>
<comment type="catalytic activity">
    <reaction evidence="1">
        <text>ATP + H2O = ADP + phosphate + H(+)</text>
        <dbReference type="Rhea" id="RHEA:13065"/>
        <dbReference type="ChEBI" id="CHEBI:15377"/>
        <dbReference type="ChEBI" id="CHEBI:15378"/>
        <dbReference type="ChEBI" id="CHEBI:30616"/>
        <dbReference type="ChEBI" id="CHEBI:43474"/>
        <dbReference type="ChEBI" id="CHEBI:456216"/>
        <dbReference type="EC" id="5.6.2.3"/>
    </reaction>
</comment>
<keyword evidence="1" id="KW-0547">Nucleotide-binding</keyword>
<feature type="domain" description="DNA helicase Pif1-like DEAD-box helicase" evidence="2">
    <location>
        <begin position="230"/>
        <end position="368"/>
    </location>
</feature>
<evidence type="ECO:0000313" key="4">
    <source>
        <dbReference type="Proteomes" id="UP000467841"/>
    </source>
</evidence>
<dbReference type="Proteomes" id="UP000467841">
    <property type="component" value="Unassembled WGS sequence"/>
</dbReference>
<reference evidence="3" key="1">
    <citation type="submission" date="2020-01" db="EMBL/GenBank/DDBJ databases">
        <authorList>
            <person name="Mishra B."/>
        </authorList>
    </citation>
    <scope>NUCLEOTIDE SEQUENCE [LARGE SCALE GENOMIC DNA]</scope>
</reference>
<dbReference type="Pfam" id="PF05970">
    <property type="entry name" value="PIF1"/>
    <property type="match status" value="2"/>
</dbReference>
<dbReference type="GO" id="GO:0000723">
    <property type="term" value="P:telomere maintenance"/>
    <property type="evidence" value="ECO:0007669"/>
    <property type="project" value="InterPro"/>
</dbReference>
<evidence type="ECO:0000313" key="3">
    <source>
        <dbReference type="EMBL" id="CAA7014413.1"/>
    </source>
</evidence>
<dbReference type="InterPro" id="IPR027417">
    <property type="entry name" value="P-loop_NTPase"/>
</dbReference>
<organism evidence="3 4">
    <name type="scientific">Microthlaspi erraticum</name>
    <dbReference type="NCBI Taxonomy" id="1685480"/>
    <lineage>
        <taxon>Eukaryota</taxon>
        <taxon>Viridiplantae</taxon>
        <taxon>Streptophyta</taxon>
        <taxon>Embryophyta</taxon>
        <taxon>Tracheophyta</taxon>
        <taxon>Spermatophyta</taxon>
        <taxon>Magnoliopsida</taxon>
        <taxon>eudicotyledons</taxon>
        <taxon>Gunneridae</taxon>
        <taxon>Pentapetalae</taxon>
        <taxon>rosids</taxon>
        <taxon>malvids</taxon>
        <taxon>Brassicales</taxon>
        <taxon>Brassicaceae</taxon>
        <taxon>Coluteocarpeae</taxon>
        <taxon>Microthlaspi</taxon>
    </lineage>
</organism>
<dbReference type="PANTHER" id="PTHR10492:SF101">
    <property type="entry name" value="ATP-DEPENDENT DNA HELICASE"/>
    <property type="match status" value="1"/>
</dbReference>
<comment type="similarity">
    <text evidence="1">Belongs to the helicase family.</text>
</comment>
<dbReference type="GO" id="GO:0043139">
    <property type="term" value="F:5'-3' DNA helicase activity"/>
    <property type="evidence" value="ECO:0007669"/>
    <property type="project" value="UniProtKB-EC"/>
</dbReference>
<dbReference type="Gene3D" id="3.40.50.300">
    <property type="entry name" value="P-loop containing nucleotide triphosphate hydrolases"/>
    <property type="match status" value="1"/>
</dbReference>
<dbReference type="AlphaFoldDB" id="A0A6D2HJJ9"/>
<dbReference type="GO" id="GO:0006310">
    <property type="term" value="P:DNA recombination"/>
    <property type="evidence" value="ECO:0007669"/>
    <property type="project" value="UniProtKB-KW"/>
</dbReference>
<dbReference type="EC" id="5.6.2.3" evidence="1"/>
<dbReference type="GO" id="GO:0005524">
    <property type="term" value="F:ATP binding"/>
    <property type="evidence" value="ECO:0007669"/>
    <property type="project" value="UniProtKB-KW"/>
</dbReference>
<dbReference type="OrthoDB" id="1101562at2759"/>
<comment type="cofactor">
    <cofactor evidence="1">
        <name>Mg(2+)</name>
        <dbReference type="ChEBI" id="CHEBI:18420"/>
    </cofactor>
</comment>
<keyword evidence="1" id="KW-0227">DNA damage</keyword>
<evidence type="ECO:0000259" key="2">
    <source>
        <dbReference type="Pfam" id="PF05970"/>
    </source>
</evidence>
<dbReference type="GO" id="GO:0016787">
    <property type="term" value="F:hydrolase activity"/>
    <property type="evidence" value="ECO:0007669"/>
    <property type="project" value="UniProtKB-KW"/>
</dbReference>
<keyword evidence="1" id="KW-0378">Hydrolase</keyword>